<dbReference type="EMBL" id="BARU01012786">
    <property type="protein sequence ID" value="GAH31410.1"/>
    <property type="molecule type" value="Genomic_DNA"/>
</dbReference>
<protein>
    <submittedName>
        <fullName evidence="2">Uncharacterized protein</fullName>
    </submittedName>
</protein>
<keyword evidence="1" id="KW-1133">Transmembrane helix</keyword>
<comment type="caution">
    <text evidence="2">The sequence shown here is derived from an EMBL/GenBank/DDBJ whole genome shotgun (WGS) entry which is preliminary data.</text>
</comment>
<accession>X1FFV6</accession>
<keyword evidence="1" id="KW-0472">Membrane</keyword>
<dbReference type="AlphaFoldDB" id="X1FFV6"/>
<feature type="transmembrane region" description="Helical" evidence="1">
    <location>
        <begin position="31"/>
        <end position="50"/>
    </location>
</feature>
<gene>
    <name evidence="2" type="ORF">S03H2_23415</name>
</gene>
<feature type="non-terminal residue" evidence="2">
    <location>
        <position position="1"/>
    </location>
</feature>
<organism evidence="2">
    <name type="scientific">marine sediment metagenome</name>
    <dbReference type="NCBI Taxonomy" id="412755"/>
    <lineage>
        <taxon>unclassified sequences</taxon>
        <taxon>metagenomes</taxon>
        <taxon>ecological metagenomes</taxon>
    </lineage>
</organism>
<evidence type="ECO:0000256" key="1">
    <source>
        <dbReference type="SAM" id="Phobius"/>
    </source>
</evidence>
<proteinExistence type="predicted"/>
<keyword evidence="1" id="KW-0812">Transmembrane</keyword>
<evidence type="ECO:0000313" key="2">
    <source>
        <dbReference type="EMBL" id="GAH31410.1"/>
    </source>
</evidence>
<sequence length="56" mass="6083">KTTDTHAAGVDWSKARVPPEEIPEPLTLPPWVPALFAGVGLLLVVGIILARKRRQT</sequence>
<reference evidence="2" key="1">
    <citation type="journal article" date="2014" name="Front. Microbiol.">
        <title>High frequency of phylogenetically diverse reductive dehalogenase-homologous genes in deep subseafloor sedimentary metagenomes.</title>
        <authorList>
            <person name="Kawai M."/>
            <person name="Futagami T."/>
            <person name="Toyoda A."/>
            <person name="Takaki Y."/>
            <person name="Nishi S."/>
            <person name="Hori S."/>
            <person name="Arai W."/>
            <person name="Tsubouchi T."/>
            <person name="Morono Y."/>
            <person name="Uchiyama I."/>
            <person name="Ito T."/>
            <person name="Fujiyama A."/>
            <person name="Inagaki F."/>
            <person name="Takami H."/>
        </authorList>
    </citation>
    <scope>NUCLEOTIDE SEQUENCE</scope>
    <source>
        <strain evidence="2">Expedition CK06-06</strain>
    </source>
</reference>
<name>X1FFV6_9ZZZZ</name>